<evidence type="ECO:0000313" key="10">
    <source>
        <dbReference type="Proteomes" id="UP001151529"/>
    </source>
</evidence>
<gene>
    <name evidence="9" type="ORF">OIU85_022651</name>
</gene>
<comment type="caution">
    <text evidence="9">The sequence shown here is derived from an EMBL/GenBank/DDBJ whole genome shotgun (WGS) entry which is preliminary data.</text>
</comment>
<feature type="region of interest" description="Disordered" evidence="6">
    <location>
        <begin position="50"/>
        <end position="75"/>
    </location>
</feature>
<evidence type="ECO:0000256" key="1">
    <source>
        <dbReference type="ARBA" id="ARBA00002339"/>
    </source>
</evidence>
<dbReference type="PRINTS" id="PR00302">
    <property type="entry name" value="LUPUSLA"/>
</dbReference>
<dbReference type="EMBL" id="JAPFFL010000005">
    <property type="protein sequence ID" value="KAJ6724753.1"/>
    <property type="molecule type" value="Genomic_DNA"/>
</dbReference>
<dbReference type="InterPro" id="IPR012677">
    <property type="entry name" value="Nucleotide-bd_a/b_plait_sf"/>
</dbReference>
<keyword evidence="4" id="KW-0539">Nucleus</keyword>
<evidence type="ECO:0000256" key="6">
    <source>
        <dbReference type="SAM" id="MobiDB-lite"/>
    </source>
</evidence>
<proteinExistence type="predicted"/>
<feature type="region of interest" description="Disordered" evidence="6">
    <location>
        <begin position="296"/>
        <end position="414"/>
    </location>
</feature>
<feature type="compositionally biased region" description="Low complexity" evidence="6">
    <location>
        <begin position="52"/>
        <end position="61"/>
    </location>
</feature>
<feature type="domain" description="RRM" evidence="7">
    <location>
        <begin position="207"/>
        <end position="299"/>
    </location>
</feature>
<dbReference type="AlphaFoldDB" id="A0A9Q0Z869"/>
<organism evidence="9 10">
    <name type="scientific">Salix viminalis</name>
    <name type="common">Common osier</name>
    <name type="synonym">Basket willow</name>
    <dbReference type="NCBI Taxonomy" id="40686"/>
    <lineage>
        <taxon>Eukaryota</taxon>
        <taxon>Viridiplantae</taxon>
        <taxon>Streptophyta</taxon>
        <taxon>Embryophyta</taxon>
        <taxon>Tracheophyta</taxon>
        <taxon>Spermatophyta</taxon>
        <taxon>Magnoliopsida</taxon>
        <taxon>eudicotyledons</taxon>
        <taxon>Gunneridae</taxon>
        <taxon>Pentapetalae</taxon>
        <taxon>rosids</taxon>
        <taxon>fabids</taxon>
        <taxon>Malpighiales</taxon>
        <taxon>Salicaceae</taxon>
        <taxon>Saliceae</taxon>
        <taxon>Salix</taxon>
    </lineage>
</organism>
<protein>
    <submittedName>
        <fullName evidence="9">LUPUS LA PROTEIN-RELATED</fullName>
    </submittedName>
</protein>
<dbReference type="Pfam" id="PF05383">
    <property type="entry name" value="La"/>
    <property type="match status" value="1"/>
</dbReference>
<feature type="region of interest" description="Disordered" evidence="6">
    <location>
        <begin position="87"/>
        <end position="109"/>
    </location>
</feature>
<dbReference type="GO" id="GO:1990904">
    <property type="term" value="C:ribonucleoprotein complex"/>
    <property type="evidence" value="ECO:0007669"/>
    <property type="project" value="InterPro"/>
</dbReference>
<feature type="compositionally biased region" description="Basic and acidic residues" evidence="6">
    <location>
        <begin position="307"/>
        <end position="316"/>
    </location>
</feature>
<dbReference type="PROSITE" id="PS50961">
    <property type="entry name" value="HTH_LA"/>
    <property type="match status" value="1"/>
</dbReference>
<dbReference type="InterPro" id="IPR045180">
    <property type="entry name" value="La_dom_prot"/>
</dbReference>
<evidence type="ECO:0000256" key="4">
    <source>
        <dbReference type="ARBA" id="ARBA00023242"/>
    </source>
</evidence>
<evidence type="ECO:0000259" key="7">
    <source>
        <dbReference type="PROSITE" id="PS50102"/>
    </source>
</evidence>
<dbReference type="Proteomes" id="UP001151529">
    <property type="component" value="Chromosome 11"/>
</dbReference>
<dbReference type="GO" id="GO:0006396">
    <property type="term" value="P:RNA processing"/>
    <property type="evidence" value="ECO:0007669"/>
    <property type="project" value="InterPro"/>
</dbReference>
<feature type="compositionally biased region" description="Basic and acidic residues" evidence="6">
    <location>
        <begin position="327"/>
        <end position="341"/>
    </location>
</feature>
<evidence type="ECO:0000313" key="9">
    <source>
        <dbReference type="EMBL" id="KAJ6724753.1"/>
    </source>
</evidence>
<dbReference type="SMART" id="SM00715">
    <property type="entry name" value="LA"/>
    <property type="match status" value="1"/>
</dbReference>
<evidence type="ECO:0000259" key="8">
    <source>
        <dbReference type="PROSITE" id="PS50961"/>
    </source>
</evidence>
<accession>A0A9Q0Z869</accession>
<feature type="domain" description="HTH La-type RNA-binding" evidence="8">
    <location>
        <begin position="109"/>
        <end position="200"/>
    </location>
</feature>
<keyword evidence="3 5" id="KW-0694">RNA-binding</keyword>
<dbReference type="InterPro" id="IPR034878">
    <property type="entry name" value="La-rel_plant_RRM"/>
</dbReference>
<dbReference type="GO" id="GO:0005634">
    <property type="term" value="C:nucleus"/>
    <property type="evidence" value="ECO:0007669"/>
    <property type="project" value="UniProtKB-SubCell"/>
</dbReference>
<evidence type="ECO:0000256" key="3">
    <source>
        <dbReference type="ARBA" id="ARBA00022884"/>
    </source>
</evidence>
<dbReference type="PANTHER" id="PTHR22792">
    <property type="entry name" value="LUPUS LA PROTEIN-RELATED"/>
    <property type="match status" value="1"/>
</dbReference>
<dbReference type="SUPFAM" id="SSF54928">
    <property type="entry name" value="RNA-binding domain, RBD"/>
    <property type="match status" value="1"/>
</dbReference>
<dbReference type="Pfam" id="PF00076">
    <property type="entry name" value="RRM_1"/>
    <property type="match status" value="1"/>
</dbReference>
<evidence type="ECO:0000256" key="2">
    <source>
        <dbReference type="ARBA" id="ARBA00004123"/>
    </source>
</evidence>
<dbReference type="OrthoDB" id="435402at2759"/>
<dbReference type="SUPFAM" id="SSF46785">
    <property type="entry name" value="Winged helix' DNA-binding domain"/>
    <property type="match status" value="1"/>
</dbReference>
<comment type="function">
    <text evidence="1">Transcriptional regulator.</text>
</comment>
<sequence length="414" mass="46196">MFNKAELLDENVPVVELTYKMLLGEETTREGEKKERDGLVSFTASSKRLLFSPSSSSSSSSMDGEVPPPVPTEEPLLDFIPVGSPEADVHALPSDEDHDREHEQSSGPTFQTVDLKNKIIKQVEYYFSDENLPTDNHMIGLIKKNKEGFVPITAIASFRKMKKLTRDSTFIVDALRESSILVVNSDGKKVKRLYPFHFSEVEDPKLCTVLVENLPEDHSLNNLQRMFGAAGKIKNISIRDPLSVEKSKKGSKTDILISSKLHAFVEYDTVEAAEKAVATLNNEQDWRNGMRVKLLKQTAKHGQRRQVWREPDSEKNRKGRGTNLAGDVEKHHHSSENHDDTPVEEDGEHISKEKNGQQGGNRGRSRKNKFRAANGMGHGTTSFHAVEPTKPPPGPKMPDGTRGFTVGRGRPPNT</sequence>
<dbReference type="SMART" id="SM00360">
    <property type="entry name" value="RRM"/>
    <property type="match status" value="1"/>
</dbReference>
<name>A0A9Q0Z869_SALVM</name>
<dbReference type="InterPro" id="IPR035979">
    <property type="entry name" value="RBD_domain_sf"/>
</dbReference>
<dbReference type="InterPro" id="IPR006630">
    <property type="entry name" value="La_HTH"/>
</dbReference>
<keyword evidence="10" id="KW-1185">Reference proteome</keyword>
<dbReference type="CDD" id="cd12288">
    <property type="entry name" value="RRM_La_like_plant"/>
    <property type="match status" value="1"/>
</dbReference>
<dbReference type="InterPro" id="IPR036388">
    <property type="entry name" value="WH-like_DNA-bd_sf"/>
</dbReference>
<dbReference type="InterPro" id="IPR000504">
    <property type="entry name" value="RRM_dom"/>
</dbReference>
<dbReference type="InterPro" id="IPR036390">
    <property type="entry name" value="WH_DNA-bd_sf"/>
</dbReference>
<reference evidence="9" key="1">
    <citation type="submission" date="2022-11" db="EMBL/GenBank/DDBJ databases">
        <authorList>
            <person name="Hyden B.L."/>
            <person name="Feng K."/>
            <person name="Yates T."/>
            <person name="Jawdy S."/>
            <person name="Smart L.B."/>
            <person name="Muchero W."/>
        </authorList>
    </citation>
    <scope>NUCLEOTIDE SEQUENCE</scope>
    <source>
        <tissue evidence="9">Shoot tip</tissue>
    </source>
</reference>
<dbReference type="PROSITE" id="PS50102">
    <property type="entry name" value="RRM"/>
    <property type="match status" value="1"/>
</dbReference>
<reference evidence="9" key="2">
    <citation type="journal article" date="2023" name="Int. J. Mol. Sci.">
        <title>De Novo Assembly and Annotation of 11 Diverse Shrub Willow (Salix) Genomes Reveals Novel Gene Organization in Sex-Linked Regions.</title>
        <authorList>
            <person name="Hyden B."/>
            <person name="Feng K."/>
            <person name="Yates T.B."/>
            <person name="Jawdy S."/>
            <person name="Cereghino C."/>
            <person name="Smart L.B."/>
            <person name="Muchero W."/>
        </authorList>
    </citation>
    <scope>NUCLEOTIDE SEQUENCE [LARGE SCALE GENOMIC DNA]</scope>
    <source>
        <tissue evidence="9">Shoot tip</tissue>
    </source>
</reference>
<dbReference type="Gene3D" id="1.10.10.10">
    <property type="entry name" value="Winged helix-like DNA-binding domain superfamily/Winged helix DNA-binding domain"/>
    <property type="match status" value="1"/>
</dbReference>
<feature type="compositionally biased region" description="Basic and acidic residues" evidence="6">
    <location>
        <begin position="87"/>
        <end position="104"/>
    </location>
</feature>
<comment type="subcellular location">
    <subcellularLocation>
        <location evidence="2">Nucleus</location>
    </subcellularLocation>
</comment>
<dbReference type="InterPro" id="IPR002344">
    <property type="entry name" value="Lupus_La"/>
</dbReference>
<dbReference type="PANTHER" id="PTHR22792:SF159">
    <property type="entry name" value="LA-RELATED PROTEIN 1B-RELATED"/>
    <property type="match status" value="1"/>
</dbReference>
<dbReference type="Gene3D" id="3.30.70.330">
    <property type="match status" value="1"/>
</dbReference>
<evidence type="ECO:0000256" key="5">
    <source>
        <dbReference type="PROSITE-ProRule" id="PRU00332"/>
    </source>
</evidence>
<dbReference type="GO" id="GO:0003729">
    <property type="term" value="F:mRNA binding"/>
    <property type="evidence" value="ECO:0007669"/>
    <property type="project" value="TreeGrafter"/>
</dbReference>
<dbReference type="FunFam" id="1.10.10.10:FF:000158">
    <property type="entry name" value="La ribonucleoprotein domain family member 7"/>
    <property type="match status" value="1"/>
</dbReference>